<dbReference type="AlphaFoldDB" id="A0A0F7JL02"/>
<feature type="transmembrane region" description="Helical" evidence="1">
    <location>
        <begin position="58"/>
        <end position="77"/>
    </location>
</feature>
<evidence type="ECO:0000256" key="1">
    <source>
        <dbReference type="SAM" id="Phobius"/>
    </source>
</evidence>
<evidence type="ECO:0000313" key="3">
    <source>
        <dbReference type="Proteomes" id="UP000034024"/>
    </source>
</evidence>
<organism evidence="2 3">
    <name type="scientific">Deinococcus soli</name>
    <name type="common">ex Cha et al. 2016</name>
    <dbReference type="NCBI Taxonomy" id="1309411"/>
    <lineage>
        <taxon>Bacteria</taxon>
        <taxon>Thermotogati</taxon>
        <taxon>Deinococcota</taxon>
        <taxon>Deinococci</taxon>
        <taxon>Deinococcales</taxon>
        <taxon>Deinococcaceae</taxon>
        <taxon>Deinococcus</taxon>
    </lineage>
</organism>
<dbReference type="EMBL" id="CP011389">
    <property type="protein sequence ID" value="AKH16926.1"/>
    <property type="molecule type" value="Genomic_DNA"/>
</dbReference>
<keyword evidence="3" id="KW-1185">Reference proteome</keyword>
<protein>
    <submittedName>
        <fullName evidence="2">Uncharacterized protein</fullName>
    </submittedName>
</protein>
<name>A0A0F7JL02_9DEIO</name>
<keyword evidence="1" id="KW-1133">Transmembrane helix</keyword>
<accession>A0A0F7JL02</accession>
<feature type="transmembrane region" description="Helical" evidence="1">
    <location>
        <begin position="34"/>
        <end position="51"/>
    </location>
</feature>
<gene>
    <name evidence="2" type="ORF">SY84_07485</name>
</gene>
<dbReference type="PATRIC" id="fig|1309411.5.peg.1526"/>
<evidence type="ECO:0000313" key="2">
    <source>
        <dbReference type="EMBL" id="AKH16926.1"/>
    </source>
</evidence>
<proteinExistence type="predicted"/>
<sequence length="79" mass="8036">MTALFWLMSLLAAALALGSVLLLTRDLPRVSIPGIAGELLTFALLGALLLLGAPLATLLPALLAGLIGTAVGLYGLLNR</sequence>
<dbReference type="Proteomes" id="UP000034024">
    <property type="component" value="Chromosome"/>
</dbReference>
<keyword evidence="1" id="KW-0472">Membrane</keyword>
<reference evidence="2 3" key="1">
    <citation type="submission" date="2015-01" db="EMBL/GenBank/DDBJ databases">
        <title>Deinococcus soli/N5/whole genome sequencing.</title>
        <authorList>
            <person name="Kim M.K."/>
            <person name="Srinivasan S."/>
            <person name="Lee J.-J."/>
        </authorList>
    </citation>
    <scope>NUCLEOTIDE SEQUENCE [LARGE SCALE GENOMIC DNA]</scope>
    <source>
        <strain evidence="2 3">N5</strain>
    </source>
</reference>
<dbReference type="RefSeq" id="WP_046843497.1">
    <property type="nucleotide sequence ID" value="NZ_BMHJ01000013.1"/>
</dbReference>
<dbReference type="KEGG" id="dch:SY84_07485"/>
<keyword evidence="1" id="KW-0812">Transmembrane</keyword>